<dbReference type="Proteomes" id="UP000273828">
    <property type="component" value="Unassembled WGS sequence"/>
</dbReference>
<dbReference type="NCBIfam" id="TIGR00229">
    <property type="entry name" value="sensory_box"/>
    <property type="match status" value="1"/>
</dbReference>
<dbReference type="Pfam" id="PF00512">
    <property type="entry name" value="HisKA"/>
    <property type="match status" value="1"/>
</dbReference>
<dbReference type="Gene3D" id="3.30.565.10">
    <property type="entry name" value="Histidine kinase-like ATPase, C-terminal domain"/>
    <property type="match status" value="1"/>
</dbReference>
<dbReference type="Gene3D" id="3.30.450.20">
    <property type="entry name" value="PAS domain"/>
    <property type="match status" value="1"/>
</dbReference>
<dbReference type="SMART" id="SM00091">
    <property type="entry name" value="PAS"/>
    <property type="match status" value="1"/>
</dbReference>
<dbReference type="InterPro" id="IPR003661">
    <property type="entry name" value="HisK_dim/P_dom"/>
</dbReference>
<evidence type="ECO:0000256" key="6">
    <source>
        <dbReference type="ARBA" id="ARBA00023012"/>
    </source>
</evidence>
<dbReference type="SUPFAM" id="SSF55874">
    <property type="entry name" value="ATPase domain of HSP90 chaperone/DNA topoisomerase II/histidine kinase"/>
    <property type="match status" value="1"/>
</dbReference>
<dbReference type="InterPro" id="IPR000014">
    <property type="entry name" value="PAS"/>
</dbReference>
<dbReference type="InterPro" id="IPR005467">
    <property type="entry name" value="His_kinase_dom"/>
</dbReference>
<dbReference type="SUPFAM" id="SSF55785">
    <property type="entry name" value="PYP-like sensor domain (PAS domain)"/>
    <property type="match status" value="1"/>
</dbReference>
<accession>A0A3N6NYV5</accession>
<feature type="region of interest" description="Disordered" evidence="7">
    <location>
        <begin position="1"/>
        <end position="28"/>
    </location>
</feature>
<dbReference type="InterPro" id="IPR036890">
    <property type="entry name" value="HATPase_C_sf"/>
</dbReference>
<dbReference type="PROSITE" id="PS50109">
    <property type="entry name" value="HIS_KIN"/>
    <property type="match status" value="1"/>
</dbReference>
<evidence type="ECO:0000259" key="8">
    <source>
        <dbReference type="PROSITE" id="PS50109"/>
    </source>
</evidence>
<dbReference type="PANTHER" id="PTHR43711">
    <property type="entry name" value="TWO-COMPONENT HISTIDINE KINASE"/>
    <property type="match status" value="1"/>
</dbReference>
<keyword evidence="4" id="KW-0808">Transferase</keyword>
<sequence length="358" mass="38558">MPSGFGGPPIVSSRPALDSRPVKRGSRPELDIEQITRTLPSPSAICDDSTAITSVNDEFCVAVERDPEELRGMSFDDLVAEPSLEALVEGPEATSEPLSNTIEYTTPSGTRRYASATARTIEAKSESGVYTLVILHDITDLKKRSERLAEFASVVSHDLRNPLQIATGHTQLLDDEYSHSSIDEIKRVLSQVETRVTDFLAIAQYGGSVREETAVSLTTSVRNAWTTATVPTESSVSLEVDSSLDGVSVMADRERLEVLFENLFRNAIEHGGDDVTVTVETHHEGVSVIDDGCGIEPSIRGSLFDVGETTASGNTGLGLHIVSEIVDAHGWQIDVTDGTDGGARFEITGLELSVVRDD</sequence>
<dbReference type="InterPro" id="IPR036097">
    <property type="entry name" value="HisK_dim/P_sf"/>
</dbReference>
<gene>
    <name evidence="9" type="ORF">EA462_16040</name>
</gene>
<evidence type="ECO:0000256" key="1">
    <source>
        <dbReference type="ARBA" id="ARBA00000085"/>
    </source>
</evidence>
<evidence type="ECO:0000313" key="9">
    <source>
        <dbReference type="EMBL" id="RQG86656.1"/>
    </source>
</evidence>
<keyword evidence="10" id="KW-1185">Reference proteome</keyword>
<dbReference type="InterPro" id="IPR035965">
    <property type="entry name" value="PAS-like_dom_sf"/>
</dbReference>
<dbReference type="InterPro" id="IPR004358">
    <property type="entry name" value="Sig_transdc_His_kin-like_C"/>
</dbReference>
<evidence type="ECO:0000256" key="3">
    <source>
        <dbReference type="ARBA" id="ARBA00022553"/>
    </source>
</evidence>
<dbReference type="GO" id="GO:0000155">
    <property type="term" value="F:phosphorelay sensor kinase activity"/>
    <property type="evidence" value="ECO:0007669"/>
    <property type="project" value="InterPro"/>
</dbReference>
<dbReference type="AlphaFoldDB" id="A0A3N6NYV5"/>
<dbReference type="RefSeq" id="WP_124179552.1">
    <property type="nucleotide sequence ID" value="NZ_REFY01000007.1"/>
</dbReference>
<dbReference type="PRINTS" id="PR00344">
    <property type="entry name" value="BCTRLSENSOR"/>
</dbReference>
<reference evidence="9 10" key="1">
    <citation type="submission" date="2018-10" db="EMBL/GenBank/DDBJ databases">
        <title>Natrarchaeobius chitinivorans gen. nov., sp. nov., and Natrarchaeobius haloalkaliphilus sp. nov., alkaliphilic, chitin-utilizing haloarchaea from hypersaline alkaline lakes.</title>
        <authorList>
            <person name="Sorokin D.Y."/>
            <person name="Elcheninov A.G."/>
            <person name="Kostrikina N.A."/>
            <person name="Bale N.J."/>
            <person name="Sinninghe Damste J.S."/>
            <person name="Khijniak T.V."/>
            <person name="Kublanov I.V."/>
            <person name="Toshchakov S.V."/>
        </authorList>
    </citation>
    <scope>NUCLEOTIDE SEQUENCE [LARGE SCALE GENOMIC DNA]</scope>
    <source>
        <strain evidence="9 10">AArcht-Sl</strain>
    </source>
</reference>
<dbReference type="EMBL" id="REFY01000007">
    <property type="protein sequence ID" value="RQG86656.1"/>
    <property type="molecule type" value="Genomic_DNA"/>
</dbReference>
<comment type="catalytic activity">
    <reaction evidence="1">
        <text>ATP + protein L-histidine = ADP + protein N-phospho-L-histidine.</text>
        <dbReference type="EC" id="2.7.13.3"/>
    </reaction>
</comment>
<proteinExistence type="predicted"/>
<dbReference type="SMART" id="SM00388">
    <property type="entry name" value="HisKA"/>
    <property type="match status" value="1"/>
</dbReference>
<dbReference type="Pfam" id="PF13426">
    <property type="entry name" value="PAS_9"/>
    <property type="match status" value="1"/>
</dbReference>
<evidence type="ECO:0000256" key="2">
    <source>
        <dbReference type="ARBA" id="ARBA00012438"/>
    </source>
</evidence>
<feature type="domain" description="Histidine kinase" evidence="8">
    <location>
        <begin position="154"/>
        <end position="348"/>
    </location>
</feature>
<dbReference type="CDD" id="cd00130">
    <property type="entry name" value="PAS"/>
    <property type="match status" value="1"/>
</dbReference>
<keyword evidence="5 9" id="KW-0418">Kinase</keyword>
<keyword evidence="3" id="KW-0597">Phosphoprotein</keyword>
<name>A0A3N6NYV5_9EURY</name>
<comment type="caution">
    <text evidence="9">The sequence shown here is derived from an EMBL/GenBank/DDBJ whole genome shotgun (WGS) entry which is preliminary data.</text>
</comment>
<keyword evidence="6" id="KW-0902">Two-component regulatory system</keyword>
<evidence type="ECO:0000256" key="4">
    <source>
        <dbReference type="ARBA" id="ARBA00022679"/>
    </source>
</evidence>
<dbReference type="Gene3D" id="1.10.287.130">
    <property type="match status" value="1"/>
</dbReference>
<evidence type="ECO:0000256" key="7">
    <source>
        <dbReference type="SAM" id="MobiDB-lite"/>
    </source>
</evidence>
<organism evidence="9 10">
    <name type="scientific">Natrarchaeobius halalkaliphilus</name>
    <dbReference type="NCBI Taxonomy" id="1679091"/>
    <lineage>
        <taxon>Archaea</taxon>
        <taxon>Methanobacteriati</taxon>
        <taxon>Methanobacteriota</taxon>
        <taxon>Stenosarchaea group</taxon>
        <taxon>Halobacteria</taxon>
        <taxon>Halobacteriales</taxon>
        <taxon>Natrialbaceae</taxon>
        <taxon>Natrarchaeobius</taxon>
    </lineage>
</organism>
<evidence type="ECO:0000313" key="10">
    <source>
        <dbReference type="Proteomes" id="UP000273828"/>
    </source>
</evidence>
<evidence type="ECO:0000256" key="5">
    <source>
        <dbReference type="ARBA" id="ARBA00022777"/>
    </source>
</evidence>
<dbReference type="InterPro" id="IPR003594">
    <property type="entry name" value="HATPase_dom"/>
</dbReference>
<dbReference type="SUPFAM" id="SSF47384">
    <property type="entry name" value="Homodimeric domain of signal transducing histidine kinase"/>
    <property type="match status" value="1"/>
</dbReference>
<dbReference type="CDD" id="cd00082">
    <property type="entry name" value="HisKA"/>
    <property type="match status" value="1"/>
</dbReference>
<dbReference type="PANTHER" id="PTHR43711:SF1">
    <property type="entry name" value="HISTIDINE KINASE 1"/>
    <property type="match status" value="1"/>
</dbReference>
<protein>
    <recommendedName>
        <fullName evidence="2">histidine kinase</fullName>
        <ecNumber evidence="2">2.7.13.3</ecNumber>
    </recommendedName>
</protein>
<dbReference type="Pfam" id="PF02518">
    <property type="entry name" value="HATPase_c"/>
    <property type="match status" value="1"/>
</dbReference>
<dbReference type="OrthoDB" id="8127at2157"/>
<dbReference type="EC" id="2.7.13.3" evidence="2"/>
<dbReference type="InterPro" id="IPR050736">
    <property type="entry name" value="Sensor_HK_Regulatory"/>
</dbReference>
<dbReference type="SMART" id="SM00387">
    <property type="entry name" value="HATPase_c"/>
    <property type="match status" value="1"/>
</dbReference>